<evidence type="ECO:0000313" key="2">
    <source>
        <dbReference type="Proteomes" id="UP001165960"/>
    </source>
</evidence>
<name>A0ACC2RM10_9FUNG</name>
<dbReference type="EMBL" id="QTSX02007122">
    <property type="protein sequence ID" value="KAJ9051121.1"/>
    <property type="molecule type" value="Genomic_DNA"/>
</dbReference>
<reference evidence="1" key="1">
    <citation type="submission" date="2022-04" db="EMBL/GenBank/DDBJ databases">
        <title>Genome of the entomopathogenic fungus Entomophthora muscae.</title>
        <authorList>
            <person name="Elya C."/>
            <person name="Lovett B.R."/>
            <person name="Lee E."/>
            <person name="Macias A.M."/>
            <person name="Hajek A.E."/>
            <person name="De Bivort B.L."/>
            <person name="Kasson M.T."/>
            <person name="De Fine Licht H.H."/>
            <person name="Stajich J.E."/>
        </authorList>
    </citation>
    <scope>NUCLEOTIDE SEQUENCE</scope>
    <source>
        <strain evidence="1">Berkeley</strain>
    </source>
</reference>
<gene>
    <name evidence="1" type="ORF">DSO57_1007549</name>
</gene>
<dbReference type="Proteomes" id="UP001165960">
    <property type="component" value="Unassembled WGS sequence"/>
</dbReference>
<keyword evidence="2" id="KW-1185">Reference proteome</keyword>
<comment type="caution">
    <text evidence="1">The sequence shown here is derived from an EMBL/GenBank/DDBJ whole genome shotgun (WGS) entry which is preliminary data.</text>
</comment>
<evidence type="ECO:0000313" key="1">
    <source>
        <dbReference type="EMBL" id="KAJ9051121.1"/>
    </source>
</evidence>
<accession>A0ACC2RM10</accession>
<protein>
    <submittedName>
        <fullName evidence="1">Uncharacterized protein</fullName>
    </submittedName>
</protein>
<proteinExistence type="predicted"/>
<sequence length="206" mass="23314">MPRLSPPRRQLSPYLHLAPSLDPGEVFDLPQRKLLEEGQITFSLTADPRISFCLFCLLSKQQTPVTFFTSLNSLMFKDSPISLTVLVTVHRPFGKVKILALFDTGADTKFIKKDLADTIVLPLYGSLDIKFGKNTYTDTYSITQPVTFDLKGSLFRVRCNFTPNLSYPFILGFSWLKEFLLNFNHSNNKITFICNIALCSSTLNTN</sequence>
<organism evidence="1 2">
    <name type="scientific">Entomophthora muscae</name>
    <dbReference type="NCBI Taxonomy" id="34485"/>
    <lineage>
        <taxon>Eukaryota</taxon>
        <taxon>Fungi</taxon>
        <taxon>Fungi incertae sedis</taxon>
        <taxon>Zoopagomycota</taxon>
        <taxon>Entomophthoromycotina</taxon>
        <taxon>Entomophthoromycetes</taxon>
        <taxon>Entomophthorales</taxon>
        <taxon>Entomophthoraceae</taxon>
        <taxon>Entomophthora</taxon>
    </lineage>
</organism>